<dbReference type="Proteomes" id="UP001055048">
    <property type="component" value="Unassembled WGS sequence"/>
</dbReference>
<sequence length="107" mass="12135">MDNNVPNDVYQLNENVKAIVCEYTTNDVNENDFEAHVKYIDIHYLIIGKERISCVPLEKVELKIPYSSDNDIAFYKYANDDICNCIVGCGYFLSAGCSYAIVVCRCS</sequence>
<accession>A0A1Y3V1T5</accession>
<dbReference type="PANTHER" id="PTHR34986:SF1">
    <property type="entry name" value="PROTEIN YIAL"/>
    <property type="match status" value="1"/>
</dbReference>
<protein>
    <submittedName>
        <fullName evidence="2">Uncharacterized protein</fullName>
    </submittedName>
</protein>
<name>A0A1Y3V1T5_BACUN</name>
<dbReference type="PANTHER" id="PTHR34986">
    <property type="entry name" value="EVOLVED BETA-GALACTOSIDASE SUBUNIT BETA"/>
    <property type="match status" value="1"/>
</dbReference>
<evidence type="ECO:0000313" key="2">
    <source>
        <dbReference type="EMBL" id="OUN53157.1"/>
    </source>
</evidence>
<dbReference type="Proteomes" id="UP000196329">
    <property type="component" value="Unassembled WGS sequence"/>
</dbReference>
<dbReference type="EMBL" id="NFHS01000008">
    <property type="protein sequence ID" value="OUN53157.1"/>
    <property type="molecule type" value="Genomic_DNA"/>
</dbReference>
<proteinExistence type="predicted"/>
<dbReference type="InterPro" id="IPR037012">
    <property type="entry name" value="NanQ/TabA/YiaL_sf"/>
</dbReference>
<evidence type="ECO:0000313" key="1">
    <source>
        <dbReference type="EMBL" id="GKH14871.1"/>
    </source>
</evidence>
<dbReference type="Pfam" id="PF04074">
    <property type="entry name" value="DUF386"/>
    <property type="match status" value="1"/>
</dbReference>
<organism evidence="2 3">
    <name type="scientific">Bacteroides uniformis</name>
    <dbReference type="NCBI Taxonomy" id="820"/>
    <lineage>
        <taxon>Bacteria</taxon>
        <taxon>Pseudomonadati</taxon>
        <taxon>Bacteroidota</taxon>
        <taxon>Bacteroidia</taxon>
        <taxon>Bacteroidales</taxon>
        <taxon>Bacteroidaceae</taxon>
        <taxon>Bacteroides</taxon>
    </lineage>
</organism>
<reference evidence="3" key="1">
    <citation type="submission" date="2017-04" db="EMBL/GenBank/DDBJ databases">
        <title>Function of individual gut microbiota members based on whole genome sequencing of pure cultures obtained from chicken caecum.</title>
        <authorList>
            <person name="Medvecky M."/>
            <person name="Cejkova D."/>
            <person name="Polansky O."/>
            <person name="Karasova D."/>
            <person name="Kubasova T."/>
            <person name="Cizek A."/>
            <person name="Rychlik I."/>
        </authorList>
    </citation>
    <scope>NUCLEOTIDE SEQUENCE [LARGE SCALE GENOMIC DNA]</scope>
    <source>
        <strain evidence="3">An67</strain>
    </source>
</reference>
<dbReference type="AlphaFoldDB" id="A0A1Y3V1T5"/>
<reference evidence="2" key="2">
    <citation type="journal article" date="2018" name="BMC Genomics">
        <title>Whole genome sequencing and function prediction of 133 gut anaerobes isolated from chicken caecum in pure cultures.</title>
        <authorList>
            <person name="Medvecky M."/>
            <person name="Cejkova D."/>
            <person name="Polansky O."/>
            <person name="Karasova D."/>
            <person name="Kubasova T."/>
            <person name="Cizek A."/>
            <person name="Rychlik I."/>
        </authorList>
    </citation>
    <scope>NUCLEOTIDE SEQUENCE</scope>
    <source>
        <strain evidence="2">An67</strain>
    </source>
</reference>
<dbReference type="Gene3D" id="2.60.120.370">
    <property type="entry name" value="YhcH/YjgK/YiaL"/>
    <property type="match status" value="1"/>
</dbReference>
<dbReference type="SUPFAM" id="SSF51197">
    <property type="entry name" value="Clavaminate synthase-like"/>
    <property type="match status" value="1"/>
</dbReference>
<gene>
    <name evidence="2" type="ORF">B5G17_15135</name>
    <name evidence="1" type="ORF">CE91St12_30810</name>
</gene>
<dbReference type="InterPro" id="IPR004375">
    <property type="entry name" value="NanQ/TabA/YiaL"/>
</dbReference>
<dbReference type="GO" id="GO:0005829">
    <property type="term" value="C:cytosol"/>
    <property type="evidence" value="ECO:0007669"/>
    <property type="project" value="TreeGrafter"/>
</dbReference>
<comment type="caution">
    <text evidence="2">The sequence shown here is derived from an EMBL/GenBank/DDBJ whole genome shotgun (WGS) entry which is preliminary data.</text>
</comment>
<dbReference type="EMBL" id="BQNL01000001">
    <property type="protein sequence ID" value="GKH14871.1"/>
    <property type="molecule type" value="Genomic_DNA"/>
</dbReference>
<evidence type="ECO:0000313" key="3">
    <source>
        <dbReference type="Proteomes" id="UP000196329"/>
    </source>
</evidence>
<reference evidence="1" key="3">
    <citation type="submission" date="2022-01" db="EMBL/GenBank/DDBJ databases">
        <title>Novel bile acid biosynthetic pathways are enriched in the microbiome of centenarians.</title>
        <authorList>
            <person name="Sato Y."/>
            <person name="Atarashi K."/>
            <person name="Plichta R.D."/>
            <person name="Arai Y."/>
            <person name="Sasajima S."/>
            <person name="Kearney M.S."/>
            <person name="Suda W."/>
            <person name="Takeshita K."/>
            <person name="Sasaki T."/>
            <person name="Okamoto S."/>
            <person name="Skelly N.A."/>
            <person name="Okamura Y."/>
            <person name="Vlamakis H."/>
            <person name="Li Y."/>
            <person name="Tanoue T."/>
            <person name="Takei H."/>
            <person name="Nittono H."/>
            <person name="Narushima S."/>
            <person name="Irie J."/>
            <person name="Itoh H."/>
            <person name="Moriya K."/>
            <person name="Sugiura Y."/>
            <person name="Suematsu M."/>
            <person name="Moritoki N."/>
            <person name="Shibata S."/>
            <person name="Littman R.D."/>
            <person name="Fischbach A.M."/>
            <person name="Uwamino Y."/>
            <person name="Inoue T."/>
            <person name="Honda A."/>
            <person name="Hattori M."/>
            <person name="Murai T."/>
            <person name="Xavier J.R."/>
            <person name="Hirose N."/>
            <person name="Honda K."/>
        </authorList>
    </citation>
    <scope>NUCLEOTIDE SEQUENCE</scope>
    <source>
        <strain evidence="1">CE91-St12</strain>
    </source>
</reference>